<dbReference type="FunFam" id="2.10.25.10:FF:000154">
    <property type="entry name" value="FAT atypical cadherin 1"/>
    <property type="match status" value="1"/>
</dbReference>
<evidence type="ECO:0000256" key="15">
    <source>
        <dbReference type="PROSITE-ProRule" id="PRU00076"/>
    </source>
</evidence>
<feature type="domain" description="EGF-like" evidence="19">
    <location>
        <begin position="2237"/>
        <end position="2273"/>
    </location>
</feature>
<dbReference type="FunFam" id="2.10.25.10:FF:000057">
    <property type="entry name" value="protocadherin Fat 1 isoform X2"/>
    <property type="match status" value="1"/>
</dbReference>
<organism evidence="21 22">
    <name type="scientific">Anguilla anguilla</name>
    <name type="common">European freshwater eel</name>
    <name type="synonym">Muraena anguilla</name>
    <dbReference type="NCBI Taxonomy" id="7936"/>
    <lineage>
        <taxon>Eukaryota</taxon>
        <taxon>Metazoa</taxon>
        <taxon>Chordata</taxon>
        <taxon>Craniata</taxon>
        <taxon>Vertebrata</taxon>
        <taxon>Euteleostomi</taxon>
        <taxon>Actinopterygii</taxon>
        <taxon>Neopterygii</taxon>
        <taxon>Teleostei</taxon>
        <taxon>Anguilliformes</taxon>
        <taxon>Anguillidae</taxon>
        <taxon>Anguilla</taxon>
    </lineage>
</organism>
<dbReference type="FunFam" id="2.60.40.60:FF:000021">
    <property type="entry name" value="FAT atypical cadherin 1"/>
    <property type="match status" value="2"/>
</dbReference>
<feature type="disulfide bond" evidence="15">
    <location>
        <begin position="2188"/>
        <end position="2197"/>
    </location>
</feature>
<dbReference type="GO" id="GO:0016342">
    <property type="term" value="C:catenin complex"/>
    <property type="evidence" value="ECO:0007669"/>
    <property type="project" value="TreeGrafter"/>
</dbReference>
<dbReference type="Gene3D" id="2.60.40.60">
    <property type="entry name" value="Cadherins"/>
    <property type="match status" value="17"/>
</dbReference>
<feature type="region of interest" description="Disordered" evidence="16">
    <location>
        <begin position="1755"/>
        <end position="1790"/>
    </location>
</feature>
<feature type="domain" description="Cadherin" evidence="20">
    <location>
        <begin position="239"/>
        <end position="340"/>
    </location>
</feature>
<dbReference type="InterPro" id="IPR020894">
    <property type="entry name" value="Cadherin_CS"/>
</dbReference>
<evidence type="ECO:0000256" key="7">
    <source>
        <dbReference type="ARBA" id="ARBA00022737"/>
    </source>
</evidence>
<evidence type="ECO:0000256" key="12">
    <source>
        <dbReference type="ARBA" id="ARBA00023157"/>
    </source>
</evidence>
<dbReference type="FunFam" id="2.60.40.60:FF:000059">
    <property type="entry name" value="FAT atypical cadherin 3"/>
    <property type="match status" value="1"/>
</dbReference>
<dbReference type="FunFam" id="2.60.40.60:FF:000024">
    <property type="entry name" value="FAT atypical cadherin 3"/>
    <property type="match status" value="1"/>
</dbReference>
<dbReference type="SMART" id="SM00112">
    <property type="entry name" value="CA"/>
    <property type="match status" value="17"/>
</dbReference>
<comment type="caution">
    <text evidence="15">Lacks conserved residue(s) required for the propagation of feature annotation.</text>
</comment>
<feature type="compositionally biased region" description="Basic and acidic residues" evidence="16">
    <location>
        <begin position="1760"/>
        <end position="1779"/>
    </location>
</feature>
<keyword evidence="9" id="KW-0130">Cell adhesion</keyword>
<dbReference type="GO" id="GO:0045296">
    <property type="term" value="F:cadherin binding"/>
    <property type="evidence" value="ECO:0007669"/>
    <property type="project" value="TreeGrafter"/>
</dbReference>
<feature type="disulfide bond" evidence="15">
    <location>
        <begin position="2263"/>
        <end position="2272"/>
    </location>
</feature>
<dbReference type="Gene3D" id="2.10.25.10">
    <property type="entry name" value="Laminin"/>
    <property type="match status" value="4"/>
</dbReference>
<evidence type="ECO:0000256" key="11">
    <source>
        <dbReference type="ARBA" id="ARBA00023136"/>
    </source>
</evidence>
<evidence type="ECO:0000259" key="18">
    <source>
        <dbReference type="PROSITE" id="PS50025"/>
    </source>
</evidence>
<evidence type="ECO:0000259" key="20">
    <source>
        <dbReference type="PROSITE" id="PS50268"/>
    </source>
</evidence>
<dbReference type="Proteomes" id="UP001044222">
    <property type="component" value="Chromosome 7"/>
</dbReference>
<dbReference type="FunFam" id="2.10.25.10:FF:000031">
    <property type="entry name" value="neurogenic locus notch homolog protein 3"/>
    <property type="match status" value="1"/>
</dbReference>
<dbReference type="PANTHER" id="PTHR24027">
    <property type="entry name" value="CADHERIN-23"/>
    <property type="match status" value="1"/>
</dbReference>
<feature type="domain" description="EGF-like" evidence="19">
    <location>
        <begin position="2275"/>
        <end position="2311"/>
    </location>
</feature>
<dbReference type="GO" id="GO:0005509">
    <property type="term" value="F:calcium ion binding"/>
    <property type="evidence" value="ECO:0007669"/>
    <property type="project" value="UniProtKB-UniRule"/>
</dbReference>
<keyword evidence="11 17" id="KW-0472">Membrane</keyword>
<keyword evidence="12 15" id="KW-1015">Disulfide bond</keyword>
<feature type="domain" description="Cadherin" evidence="20">
    <location>
        <begin position="626"/>
        <end position="727"/>
    </location>
</feature>
<feature type="domain" description="Cadherin" evidence="20">
    <location>
        <begin position="1547"/>
        <end position="1651"/>
    </location>
</feature>
<dbReference type="InterPro" id="IPR049883">
    <property type="entry name" value="NOTCH1_EGF-like"/>
</dbReference>
<keyword evidence="4 15" id="KW-0245">EGF-like domain</keyword>
<dbReference type="FunFam" id="2.60.40.60:FF:000053">
    <property type="entry name" value="FAT atypical cadherin 3"/>
    <property type="match status" value="1"/>
</dbReference>
<evidence type="ECO:0000259" key="19">
    <source>
        <dbReference type="PROSITE" id="PS50026"/>
    </source>
</evidence>
<dbReference type="PRINTS" id="PR00205">
    <property type="entry name" value="CADHERIN"/>
</dbReference>
<evidence type="ECO:0000256" key="5">
    <source>
        <dbReference type="ARBA" id="ARBA00022692"/>
    </source>
</evidence>
<keyword evidence="3" id="KW-1003">Cell membrane</keyword>
<evidence type="ECO:0000313" key="22">
    <source>
        <dbReference type="Proteomes" id="UP001044222"/>
    </source>
</evidence>
<dbReference type="InterPro" id="IPR015919">
    <property type="entry name" value="Cadherin-like_sf"/>
</dbReference>
<evidence type="ECO:0000256" key="14">
    <source>
        <dbReference type="PROSITE-ProRule" id="PRU00043"/>
    </source>
</evidence>
<keyword evidence="7" id="KW-0677">Repeat</keyword>
<feature type="domain" description="Cadherin" evidence="20">
    <location>
        <begin position="544"/>
        <end position="602"/>
    </location>
</feature>
<feature type="domain" description="Cadherin" evidence="20">
    <location>
        <begin position="139"/>
        <end position="238"/>
    </location>
</feature>
<keyword evidence="6" id="KW-0732">Signal</keyword>
<keyword evidence="8 14" id="KW-0106">Calcium</keyword>
<dbReference type="SMART" id="SM00179">
    <property type="entry name" value="EGF_CA"/>
    <property type="match status" value="4"/>
</dbReference>
<feature type="domain" description="Cadherin" evidence="20">
    <location>
        <begin position="1236"/>
        <end position="1337"/>
    </location>
</feature>
<evidence type="ECO:0000256" key="3">
    <source>
        <dbReference type="ARBA" id="ARBA00022475"/>
    </source>
</evidence>
<dbReference type="PROSITE" id="PS00010">
    <property type="entry name" value="ASX_HYDROXYL"/>
    <property type="match status" value="1"/>
</dbReference>
<dbReference type="GO" id="GO:0009653">
    <property type="term" value="P:anatomical structure morphogenesis"/>
    <property type="evidence" value="ECO:0007669"/>
    <property type="project" value="UniProtKB-ARBA"/>
</dbReference>
<dbReference type="PROSITE" id="PS50268">
    <property type="entry name" value="CADHERIN_2"/>
    <property type="match status" value="16"/>
</dbReference>
<keyword evidence="10 17" id="KW-1133">Transmembrane helix</keyword>
<feature type="domain" description="Cadherin" evidence="20">
    <location>
        <begin position="1338"/>
        <end position="1441"/>
    </location>
</feature>
<dbReference type="PROSITE" id="PS00232">
    <property type="entry name" value="CADHERIN_1"/>
    <property type="match status" value="9"/>
</dbReference>
<feature type="region of interest" description="Disordered" evidence="16">
    <location>
        <begin position="2575"/>
        <end position="2624"/>
    </location>
</feature>
<dbReference type="PROSITE" id="PS00022">
    <property type="entry name" value="EGF_1"/>
    <property type="match status" value="4"/>
</dbReference>
<dbReference type="Pfam" id="PF02210">
    <property type="entry name" value="Laminin_G_2"/>
    <property type="match status" value="1"/>
</dbReference>
<feature type="domain" description="Cadherin" evidence="20">
    <location>
        <begin position="349"/>
        <end position="442"/>
    </location>
</feature>
<dbReference type="SUPFAM" id="SSF57196">
    <property type="entry name" value="EGF/Laminin"/>
    <property type="match status" value="4"/>
</dbReference>
<dbReference type="InterPro" id="IPR001791">
    <property type="entry name" value="Laminin_G"/>
</dbReference>
<feature type="domain" description="Cadherin" evidence="20">
    <location>
        <begin position="1046"/>
        <end position="1235"/>
    </location>
</feature>
<keyword evidence="22" id="KW-1185">Reference proteome</keyword>
<dbReference type="CDD" id="cd00110">
    <property type="entry name" value="LamG"/>
    <property type="match status" value="1"/>
</dbReference>
<feature type="disulfide bond" evidence="15">
    <location>
        <begin position="2226"/>
        <end position="2235"/>
    </location>
</feature>
<evidence type="ECO:0000256" key="9">
    <source>
        <dbReference type="ARBA" id="ARBA00022889"/>
    </source>
</evidence>
<dbReference type="SMART" id="SM00282">
    <property type="entry name" value="LamG"/>
    <property type="match status" value="1"/>
</dbReference>
<feature type="domain" description="Cadherin" evidence="20">
    <location>
        <begin position="728"/>
        <end position="831"/>
    </location>
</feature>
<comment type="caution">
    <text evidence="21">The sequence shown here is derived from an EMBL/GenBank/DDBJ whole genome shotgun (WGS) entry which is preliminary data.</text>
</comment>
<dbReference type="Gene3D" id="2.60.120.200">
    <property type="match status" value="1"/>
</dbReference>
<evidence type="ECO:0000256" key="8">
    <source>
        <dbReference type="ARBA" id="ARBA00022837"/>
    </source>
</evidence>
<accession>A0A9D3RXE4</accession>
<dbReference type="SMART" id="SM00181">
    <property type="entry name" value="EGF"/>
    <property type="match status" value="5"/>
</dbReference>
<dbReference type="CDD" id="cd00054">
    <property type="entry name" value="EGF_CA"/>
    <property type="match status" value="4"/>
</dbReference>
<feature type="domain" description="Cadherin" evidence="20">
    <location>
        <begin position="832"/>
        <end position="944"/>
    </location>
</feature>
<evidence type="ECO:0000256" key="6">
    <source>
        <dbReference type="ARBA" id="ARBA00022729"/>
    </source>
</evidence>
<evidence type="ECO:0000256" key="16">
    <source>
        <dbReference type="SAM" id="MobiDB-lite"/>
    </source>
</evidence>
<evidence type="ECO:0000313" key="21">
    <source>
        <dbReference type="EMBL" id="KAG5845006.1"/>
    </source>
</evidence>
<feature type="compositionally biased region" description="Pro residues" evidence="16">
    <location>
        <begin position="2605"/>
        <end position="2619"/>
    </location>
</feature>
<dbReference type="Pfam" id="PF00008">
    <property type="entry name" value="EGF"/>
    <property type="match status" value="2"/>
</dbReference>
<dbReference type="FunFam" id="2.60.40.60:FF:000065">
    <property type="entry name" value="FAT atypical cadherin 1"/>
    <property type="match status" value="1"/>
</dbReference>
<dbReference type="FunFam" id="2.60.40.60:FF:000032">
    <property type="entry name" value="FAT atypical cadherin 1"/>
    <property type="match status" value="1"/>
</dbReference>
<feature type="disulfide bond" evidence="15">
    <location>
        <begin position="1938"/>
        <end position="1955"/>
    </location>
</feature>
<dbReference type="FunFam" id="2.60.40.60:FF:000084">
    <property type="entry name" value="FAT atypical cadherin 3"/>
    <property type="match status" value="1"/>
</dbReference>
<evidence type="ECO:0000256" key="10">
    <source>
        <dbReference type="ARBA" id="ARBA00022989"/>
    </source>
</evidence>
<dbReference type="GO" id="GO:0007156">
    <property type="term" value="P:homophilic cell adhesion via plasma membrane adhesion molecules"/>
    <property type="evidence" value="ECO:0007669"/>
    <property type="project" value="InterPro"/>
</dbReference>
<dbReference type="SUPFAM" id="SSF49899">
    <property type="entry name" value="Concanavalin A-like lectins/glucanases"/>
    <property type="match status" value="1"/>
</dbReference>
<keyword evidence="13" id="KW-0325">Glycoprotein</keyword>
<evidence type="ECO:0000256" key="17">
    <source>
        <dbReference type="SAM" id="Phobius"/>
    </source>
</evidence>
<dbReference type="PROSITE" id="PS01186">
    <property type="entry name" value="EGF_2"/>
    <property type="match status" value="2"/>
</dbReference>
<feature type="domain" description="EGF-like" evidence="19">
    <location>
        <begin position="2161"/>
        <end position="2198"/>
    </location>
</feature>
<feature type="compositionally biased region" description="Basic and acidic residues" evidence="16">
    <location>
        <begin position="2587"/>
        <end position="2601"/>
    </location>
</feature>
<dbReference type="InterPro" id="IPR013320">
    <property type="entry name" value="ConA-like_dom_sf"/>
</dbReference>
<dbReference type="PROSITE" id="PS50025">
    <property type="entry name" value="LAM_G_DOMAIN"/>
    <property type="match status" value="1"/>
</dbReference>
<dbReference type="GO" id="GO:0016477">
    <property type="term" value="P:cell migration"/>
    <property type="evidence" value="ECO:0007669"/>
    <property type="project" value="TreeGrafter"/>
</dbReference>
<dbReference type="FunFam" id="2.60.40.60:FF:000033">
    <property type="entry name" value="FAT atypical cadherin 1"/>
    <property type="match status" value="1"/>
</dbReference>
<dbReference type="InterPro" id="IPR000742">
    <property type="entry name" value="EGF"/>
</dbReference>
<dbReference type="FunFam" id="2.60.40.60:FF:000015">
    <property type="entry name" value="FAT atypical cadherin 1"/>
    <property type="match status" value="1"/>
</dbReference>
<dbReference type="FunFam" id="2.60.120.200:FF:000024">
    <property type="entry name" value="FAT atypical cadherin 1"/>
    <property type="match status" value="1"/>
</dbReference>
<dbReference type="EMBL" id="JAFIRN010000007">
    <property type="protein sequence ID" value="KAG5845006.1"/>
    <property type="molecule type" value="Genomic_DNA"/>
</dbReference>
<feature type="domain" description="Cadherin" evidence="20">
    <location>
        <begin position="1442"/>
        <end position="1546"/>
    </location>
</feature>
<dbReference type="PANTHER" id="PTHR24027:SF438">
    <property type="entry name" value="CADHERIN 23"/>
    <property type="match status" value="1"/>
</dbReference>
<dbReference type="FunFam" id="2.60.40.60:FF:000026">
    <property type="entry name" value="FAT atypical cadherin 1"/>
    <property type="match status" value="2"/>
</dbReference>
<dbReference type="FunFam" id="2.60.40.60:FF:000058">
    <property type="entry name" value="FAT atypical cadherin 3"/>
    <property type="match status" value="1"/>
</dbReference>
<reference evidence="21" key="1">
    <citation type="submission" date="2021-01" db="EMBL/GenBank/DDBJ databases">
        <title>A chromosome-scale assembly of European eel, Anguilla anguilla.</title>
        <authorList>
            <person name="Henkel C."/>
            <person name="Jong-Raadsen S.A."/>
            <person name="Dufour S."/>
            <person name="Weltzien F.-A."/>
            <person name="Palstra A.P."/>
            <person name="Pelster B."/>
            <person name="Spaink H.P."/>
            <person name="Van Den Thillart G.E."/>
            <person name="Jansen H."/>
            <person name="Zahm M."/>
            <person name="Klopp C."/>
            <person name="Cedric C."/>
            <person name="Louis A."/>
            <person name="Berthelot C."/>
            <person name="Parey E."/>
            <person name="Roest Crollius H."/>
            <person name="Montfort J."/>
            <person name="Robinson-Rechavi M."/>
            <person name="Bucao C."/>
            <person name="Bouchez O."/>
            <person name="Gislard M."/>
            <person name="Lluch J."/>
            <person name="Milhes M."/>
            <person name="Lampietro C."/>
            <person name="Lopez Roques C."/>
            <person name="Donnadieu C."/>
            <person name="Braasch I."/>
            <person name="Desvignes T."/>
            <person name="Postlethwait J."/>
            <person name="Bobe J."/>
            <person name="Guiguen Y."/>
            <person name="Dirks R."/>
        </authorList>
    </citation>
    <scope>NUCLEOTIDE SEQUENCE</scope>
    <source>
        <strain evidence="21">Tag_6206</strain>
        <tissue evidence="21">Liver</tissue>
    </source>
</reference>
<feature type="domain" description="Cadherin" evidence="20">
    <location>
        <begin position="25"/>
        <end position="138"/>
    </location>
</feature>
<protein>
    <submittedName>
        <fullName evidence="21">Uncharacterized protein</fullName>
    </submittedName>
</protein>
<dbReference type="InterPro" id="IPR000152">
    <property type="entry name" value="EGF-type_Asp/Asn_hydroxyl_site"/>
</dbReference>
<dbReference type="InterPro" id="IPR039808">
    <property type="entry name" value="Cadherin"/>
</dbReference>
<dbReference type="PROSITE" id="PS50026">
    <property type="entry name" value="EGF_3"/>
    <property type="match status" value="5"/>
</dbReference>
<dbReference type="GO" id="GO:0008013">
    <property type="term" value="F:beta-catenin binding"/>
    <property type="evidence" value="ECO:0007669"/>
    <property type="project" value="TreeGrafter"/>
</dbReference>
<dbReference type="SUPFAM" id="SSF49313">
    <property type="entry name" value="Cadherin-like"/>
    <property type="match status" value="17"/>
</dbReference>
<name>A0A9D3RXE4_ANGAN</name>
<dbReference type="CDD" id="cd11304">
    <property type="entry name" value="Cadherin_repeat"/>
    <property type="match status" value="17"/>
</dbReference>
<feature type="domain" description="Cadherin" evidence="20">
    <location>
        <begin position="1652"/>
        <end position="1759"/>
    </location>
</feature>
<dbReference type="InterPro" id="IPR002126">
    <property type="entry name" value="Cadherin-like_dom"/>
</dbReference>
<feature type="disulfide bond" evidence="15">
    <location>
        <begin position="2301"/>
        <end position="2310"/>
    </location>
</feature>
<evidence type="ECO:0000256" key="13">
    <source>
        <dbReference type="ARBA" id="ARBA00023180"/>
    </source>
</evidence>
<dbReference type="InterPro" id="IPR018097">
    <property type="entry name" value="EGF_Ca-bd_CS"/>
</dbReference>
<feature type="domain" description="Cadherin" evidence="20">
    <location>
        <begin position="443"/>
        <end position="543"/>
    </location>
</feature>
<evidence type="ECO:0000256" key="4">
    <source>
        <dbReference type="ARBA" id="ARBA00022536"/>
    </source>
</evidence>
<feature type="domain" description="Cadherin" evidence="20">
    <location>
        <begin position="940"/>
        <end position="1045"/>
    </location>
</feature>
<gene>
    <name evidence="21" type="ORF">ANANG_G00134190</name>
</gene>
<feature type="region of interest" description="Disordered" evidence="16">
    <location>
        <begin position="2690"/>
        <end position="2714"/>
    </location>
</feature>
<feature type="domain" description="EGF-like" evidence="19">
    <location>
        <begin position="2200"/>
        <end position="2236"/>
    </location>
</feature>
<evidence type="ECO:0000256" key="2">
    <source>
        <dbReference type="ARBA" id="ARBA00004479"/>
    </source>
</evidence>
<feature type="transmembrane region" description="Helical" evidence="17">
    <location>
        <begin position="2332"/>
        <end position="2352"/>
    </location>
</feature>
<feature type="domain" description="EGF-like" evidence="19">
    <location>
        <begin position="1929"/>
        <end position="1966"/>
    </location>
</feature>
<sequence length="2800" mass="299767">MAGMASNATLLVRLVDENDNAPVFAQAEFAGVVSESAPPNSVVLTRDQTPLVVRASDADQDLNARLVYEIVEPSARRFFAVDSGTGAVRTVAGLDYEQRNSFRFAVQVHDLGTPRLFAETAANVTVRVLDVNDCPPRFGRDLYEASILAPTYRGVKVITVNATDADSDGHSELLFSISKGNEGGRFRMDPVSGAILVENATQLRGGYELTVRASDGRFVGTATARITVRENKNGTVRFTQDSYAARVPEHSSEKRTLAVVAVLGSPINEPLFYAILNPDRRFAIGRTSGVLSTTGLPFDREEQDEFDVVVEAAKEQQSSGFAHVLVKVTVEDVNDNRPVFVNLPYPVSQVQREAAVGHVIRQVTAVDRDTGTNGEVHYSLQDHQEYFNISPSGEIYLKKPFEQNVPSSEFVITVEAEDGGEPSLSSTVEVKVAVVDKAVPVFEKPFYSIEIPENVQLRTPVVHVQASGSEGPHVGYSISEGDPFRQFSIDFSTGVLHVVQPLDYETHPAYKLSVRATDLLTGAHAEVFVDIILEDVNDNPPVFGAEVYAASLSEASVIGTSVLRVTATDADSGGNGALFYQLVEDGGENFDCFGIDRDSGVIWTACADAAVLIDVTDLNDNAPVFTHRAYEASVSELAPGGHFVTRVQASDADSSDAGKLEYSLLSGNEDGSFAIDGKSGLITVSTHRRTPMLPLYNLNVSVSDGVFRSSAAVRLRVVGANSHGPAFPRTDYVVELSESAPAGTLVAEIKATDEDAGTFGRVAYYIVSGFAKEKFSVNEAGQIFTVERVDRERPTEKIIPISLMAKDGGGKVAFCTVSVVLTDVNDNAPEFLVAEYRASVASDVPRGTIVVKITATDMDEGSNADVTYSIQADDGGNVEENFEIHPFSGVVITKESLTGLENDLCVFYVRAKDAGNPARHSVVSVSVKVLPPEVPMLKFVEPHYRFTVAEDLPIGSEIGVIQAESEHAVVYSLVKGNTLEGNRDEVFVIDRDTGTLKLEKGLDYETTKWYQLTLLAQISYEGDDITTAMDINVLIKDVNDNRPQFESDPYEAFVAENLPEGTLVIPVKAVDLDAGSNGLVSYSLDQNQETEDIAELFAVDGETGRVTTLRPLDREARSAYAVGVVATDLGEEGRLGTVSEDDPLPSGVVAVLSTTDADSDEVNRQVSYYITDGDPLGQFGIEHVQKDWKVSVRKPLDREERDNYLLNITATDGTFVARGAVEVKVLDANDNSPVCGKTLYAETVPEDAPPGQLILEISATDADIRSNAEISYKLSGAGAELFSLDSHTGELRTLLPLDREERDAYELRARALDGGGRHCESRVRVAVGDVNDNAPRFASETFAVSVFQNTEVHTFVARLQASDADLGSNGDILYSFVDSADGWFSIDERSGIISLEKPLDRRARAAFTLRAQAVDQGAPRRLSSACAVAVSVLDVGDAPAFERREYAAAVPEDVAAGTLVLRVFAVARDAQPKAEVSYAVVAGNEGGAFSVDSRTGDIFVIGSLDYESTREYYLTVEATDARTPSLSDAATVTINVTDVNDNSPAFSQSAYSAVVGEDCDPGKTVVAVVAEDADGPPGNHVRYSIVGGNQGGPFTIDAVKGEVKVARQLDREKISGYTLTVQASDSGSPPKSSSATVNIDVSDVNDNRPVFSQANYSLVVQETRPVGTVVLQLAVTDRDASHNGPPFSFTIVGGNEGNAFQIDQEGALLTAARLDRKRTEHYSLRVEVADSGKPPLVSSAPVSVRVIEESVYPRRAPAGRVRDHAGGARGRGPGEDPRHGPGRLRHADVQPGARVPRALRRLPATAGWWRPGRWTRAATRSTLQPVGPPAALDVLLALSGGPAHSGAAAVFRKLNASAGVVEEMTGLRVVRVVDKLCAGLDCPRRFCDEVIALDTGAMATHSAARLSFVTPRHRRSAVCLCKGGKCPVLDTLCEGHPCPEESVCIPNQQEATYTCACPDGKPGKCSAGPSLTFGGEGYVKYRLTENDNKEELKLSLRLRTFSSHATLMYARGTDYSILEVQNGRLQYRFDCGSGPGLVSVHSVQLNDGAWHSVSLEVSGNYARLALDGLHAASGTAPGTLRTLNLDDAIFFGGGHVRQLALGQGGRRGRSPPVAGGFRGCMQALVLNGQELPLSAKSHAHSHAHAALEDAVGVSPGCAMAPPLGCHGNPCTNGGTCSPLPDGGYFCACSALFMGPRCEIGKTPCASNPCLYGGTCVPRGGDFYCQCRGQYSGQRCQLGPYCKDSPCKNSGKCIESLDGPVCECEQGFQGDRCLGDVDECLGGPCANGGRCENTYGSYRCNCSRGFGGRLCQLESAVGNELVSTPWNIGAEEVVGIVVFVLSVFVLALLFVVARRRCSRPGGKPEPEEDKHRLGNAFLRGPYLDPRVSRNIYSDVPPQVPVRPASYTPSVPSDSRNNLDRNSFEGSVIPEHPEFSTFSRDPARSHRKPVIVCSVAPICPALLPRPASAASDSDSARKAAWDYEYDANVVELDPCPKKKPSKDNNTCQRICDVHSLGSFQSEAYDDNGYLWDTSDWMPSVHLPGIQEFPQYGPVGSPTPLYSDPTNLDTDYYPGGYDIESDVLPPPKDFPARDELPPLPERGDQYGPLPPPREVSSPPSPCSSPLHSQQLYSLHRYLPQYQYPTDPPQTRHPSAGVKGHGVSFLTYPLGGGRDLGAPDADVCASAACSSDASDIAASDRGRRGGGGGGGRGAGSCRHTKLRTFSHAEKLHDAAHPSLTPTPNFSSASTAPALRSLKTHTVSPAGGGANVPRPVTPWDGCSLPATGMHWIPSHCRHTVTNGCA</sequence>
<dbReference type="FunFam" id="2.60.40.60:FF:000013">
    <property type="entry name" value="Cadherin EGF LAG seven-pass G-type receptor"/>
    <property type="match status" value="2"/>
</dbReference>
<feature type="domain" description="Laminin G" evidence="18">
    <location>
        <begin position="1968"/>
        <end position="2157"/>
    </location>
</feature>
<keyword evidence="5 17" id="KW-0812">Transmembrane</keyword>
<dbReference type="Pfam" id="PF07645">
    <property type="entry name" value="EGF_CA"/>
    <property type="match status" value="1"/>
</dbReference>
<comment type="subcellular location">
    <subcellularLocation>
        <location evidence="1">Cell membrane</location>
        <topology evidence="1">Single-pass membrane protein</topology>
    </subcellularLocation>
    <subcellularLocation>
        <location evidence="2">Membrane</location>
        <topology evidence="2">Single-pass type I membrane protein</topology>
    </subcellularLocation>
</comment>
<dbReference type="FunFam" id="2.60.40.60:FF:000089">
    <property type="entry name" value="FAT atypical cadherin 1"/>
    <property type="match status" value="1"/>
</dbReference>
<dbReference type="InterPro" id="IPR001881">
    <property type="entry name" value="EGF-like_Ca-bd_dom"/>
</dbReference>
<dbReference type="PROSITE" id="PS01187">
    <property type="entry name" value="EGF_CA"/>
    <property type="match status" value="1"/>
</dbReference>
<proteinExistence type="predicted"/>
<evidence type="ECO:0000256" key="1">
    <source>
        <dbReference type="ARBA" id="ARBA00004162"/>
    </source>
</evidence>
<dbReference type="Pfam" id="PF00028">
    <property type="entry name" value="Cadherin"/>
    <property type="match status" value="15"/>
</dbReference>
<feature type="compositionally biased region" description="Gly residues" evidence="16">
    <location>
        <begin position="2701"/>
        <end position="2710"/>
    </location>
</feature>